<dbReference type="HOGENOM" id="CLU_107614_2_1_9"/>
<organism evidence="1 2">
    <name type="scientific">Desulfoscipio gibsoniae DSM 7213</name>
    <dbReference type="NCBI Taxonomy" id="767817"/>
    <lineage>
        <taxon>Bacteria</taxon>
        <taxon>Bacillati</taxon>
        <taxon>Bacillota</taxon>
        <taxon>Clostridia</taxon>
        <taxon>Eubacteriales</taxon>
        <taxon>Desulfallaceae</taxon>
        <taxon>Desulfoscipio</taxon>
    </lineage>
</organism>
<dbReference type="InterPro" id="IPR041164">
    <property type="entry name" value="LDcluster4"/>
</dbReference>
<accession>R4KHP9</accession>
<dbReference type="InterPro" id="IPR005268">
    <property type="entry name" value="CHP00725"/>
</dbReference>
<keyword evidence="2" id="KW-1185">Reference proteome</keyword>
<gene>
    <name evidence="1" type="ORF">Desgi_0445</name>
</gene>
<proteinExistence type="predicted"/>
<dbReference type="Pfam" id="PF18306">
    <property type="entry name" value="LDcluster4"/>
    <property type="match status" value="1"/>
</dbReference>
<dbReference type="KEGG" id="dgi:Desgi_0445"/>
<dbReference type="PANTHER" id="PTHR43393:SF3">
    <property type="entry name" value="LYSINE DECARBOXYLASE-LIKE PROTEIN"/>
    <property type="match status" value="1"/>
</dbReference>
<dbReference type="STRING" id="767817.Desgi_0445"/>
<dbReference type="GO" id="GO:0005829">
    <property type="term" value="C:cytosol"/>
    <property type="evidence" value="ECO:0007669"/>
    <property type="project" value="TreeGrafter"/>
</dbReference>
<protein>
    <submittedName>
        <fullName evidence="1">TIGR00725 family protein</fullName>
    </submittedName>
</protein>
<reference evidence="1 2" key="1">
    <citation type="submission" date="2012-01" db="EMBL/GenBank/DDBJ databases">
        <title>Complete sequence of Desulfotomaculum gibsoniae DSM 7213.</title>
        <authorList>
            <consortium name="US DOE Joint Genome Institute"/>
            <person name="Lucas S."/>
            <person name="Han J."/>
            <person name="Lapidus A."/>
            <person name="Cheng J.-F."/>
            <person name="Goodwin L."/>
            <person name="Pitluck S."/>
            <person name="Peters L."/>
            <person name="Ovchinnikova G."/>
            <person name="Teshima H."/>
            <person name="Detter J.C."/>
            <person name="Han C."/>
            <person name="Tapia R."/>
            <person name="Land M."/>
            <person name="Hauser L."/>
            <person name="Kyrpides N."/>
            <person name="Ivanova N."/>
            <person name="Pagani I."/>
            <person name="Parshina S."/>
            <person name="Plugge C."/>
            <person name="Muyzer G."/>
            <person name="Kuever J."/>
            <person name="Ivanova A."/>
            <person name="Nazina T."/>
            <person name="Klenk H.-P."/>
            <person name="Brambilla E."/>
            <person name="Spring S."/>
            <person name="Stams A.F."/>
            <person name="Woyke T."/>
        </authorList>
    </citation>
    <scope>NUCLEOTIDE SEQUENCE [LARGE SCALE GENOMIC DNA]</scope>
    <source>
        <strain evidence="1 2">DSM 7213</strain>
    </source>
</reference>
<dbReference type="InterPro" id="IPR052341">
    <property type="entry name" value="LOG_family_nucleotidases"/>
</dbReference>
<sequence>MPRFIVGVMGGGESATVEHCQMAYRLGELIAQKGWVLLNGGRPAGVMEASARGAKENGGLTIGILPDRDSRSSSGYIDIVIVTGMGDGRNYINVLSSHVILALPGQAGTISEIALALKNRKKVILLDFGADNLFNAYHQSGLLHSANTPEEVIEVINSIMQV</sequence>
<dbReference type="RefSeq" id="WP_006523526.1">
    <property type="nucleotide sequence ID" value="NC_021184.1"/>
</dbReference>
<dbReference type="SUPFAM" id="SSF102405">
    <property type="entry name" value="MCP/YpsA-like"/>
    <property type="match status" value="1"/>
</dbReference>
<dbReference type="PANTHER" id="PTHR43393">
    <property type="entry name" value="CYTOKININ RIBOSIDE 5'-MONOPHOSPHATE PHOSPHORIBOHYDROLASE"/>
    <property type="match status" value="1"/>
</dbReference>
<dbReference type="Proteomes" id="UP000013520">
    <property type="component" value="Chromosome"/>
</dbReference>
<dbReference type="AlphaFoldDB" id="R4KHP9"/>
<dbReference type="Gene3D" id="3.40.50.450">
    <property type="match status" value="1"/>
</dbReference>
<dbReference type="EMBL" id="CP003273">
    <property type="protein sequence ID" value="AGL00020.1"/>
    <property type="molecule type" value="Genomic_DNA"/>
</dbReference>
<dbReference type="NCBIfam" id="TIGR00725">
    <property type="entry name" value="TIGR00725 family protein"/>
    <property type="match status" value="1"/>
</dbReference>
<evidence type="ECO:0000313" key="1">
    <source>
        <dbReference type="EMBL" id="AGL00020.1"/>
    </source>
</evidence>
<dbReference type="eggNOG" id="COG1611">
    <property type="taxonomic scope" value="Bacteria"/>
</dbReference>
<evidence type="ECO:0000313" key="2">
    <source>
        <dbReference type="Proteomes" id="UP000013520"/>
    </source>
</evidence>
<name>R4KHP9_9FIRM</name>